<dbReference type="Gene3D" id="2.60.40.2470">
    <property type="entry name" value="SoxY domain"/>
    <property type="match status" value="1"/>
</dbReference>
<dbReference type="Proteomes" id="UP000008315">
    <property type="component" value="Chromosome"/>
</dbReference>
<organism evidence="2 3">
    <name type="scientific">Methylotuvimicrobium alcaliphilum (strain DSM 19304 / NCIMB 14124 / VKM B-2133 / 20Z)</name>
    <name type="common">Methylomicrobium alcaliphilum</name>
    <dbReference type="NCBI Taxonomy" id="1091494"/>
    <lineage>
        <taxon>Bacteria</taxon>
        <taxon>Pseudomonadati</taxon>
        <taxon>Pseudomonadota</taxon>
        <taxon>Gammaproteobacteria</taxon>
        <taxon>Methylococcales</taxon>
        <taxon>Methylococcaceae</taxon>
        <taxon>Methylotuvimicrobium</taxon>
    </lineage>
</organism>
<evidence type="ECO:0000313" key="3">
    <source>
        <dbReference type="Proteomes" id="UP000008315"/>
    </source>
</evidence>
<dbReference type="PATRIC" id="fig|271065.3.peg.1343"/>
<dbReference type="InterPro" id="IPR006311">
    <property type="entry name" value="TAT_signal"/>
</dbReference>
<sequence>MSNSRRTFLIQSVIACSGVIAPRLAFADWAEDHFAPGKLDRTLDRLYADATIVESDAIALKLPLIAEDGAVVPITVSSTLANVESIAILVEKNPVPLAAIFNIAPETEPFVSAHLKMAETCDVIAVIKSGETLYSARQQVKVTIGGCGG</sequence>
<dbReference type="KEGG" id="mah:MEALZ_1320"/>
<evidence type="ECO:0000259" key="1">
    <source>
        <dbReference type="Pfam" id="PF13501"/>
    </source>
</evidence>
<dbReference type="AlphaFoldDB" id="G4SW94"/>
<dbReference type="InterPro" id="IPR032711">
    <property type="entry name" value="SoxY"/>
</dbReference>
<dbReference type="STRING" id="1091494.MEALZ_1320"/>
<reference evidence="3" key="1">
    <citation type="journal article" date="2012" name="J. Bacteriol.">
        <title>Genome sequence of the haloalkaliphilic methanotrophic bacterium Methylomicrobium alcaliphilum 20Z.</title>
        <authorList>
            <person name="Vuilleumier S."/>
            <person name="Khmelenina V.N."/>
            <person name="Bringel F."/>
            <person name="Reshetnikov A.S."/>
            <person name="Lajus A."/>
            <person name="Mangenot S."/>
            <person name="Rouy Z."/>
            <person name="Op den Camp H.J."/>
            <person name="Jetten M.S."/>
            <person name="Dispirito A.A."/>
            <person name="Dunfield P."/>
            <person name="Klotz M.G."/>
            <person name="Semrau J.D."/>
            <person name="Stein L.Y."/>
            <person name="Barbe V."/>
            <person name="Medigue C."/>
            <person name="Trotsenko Y.A."/>
            <person name="Kalyuzhnaya M.G."/>
        </authorList>
    </citation>
    <scope>NUCLEOTIDE SEQUENCE [LARGE SCALE GENOMIC DNA]</scope>
    <source>
        <strain evidence="3">DSM 19304 / NCIMB 14124 / VKM B-2133 / 20Z</strain>
    </source>
</reference>
<dbReference type="HOGENOM" id="CLU_118521_0_0_6"/>
<dbReference type="Pfam" id="PF13501">
    <property type="entry name" value="SoxY"/>
    <property type="match status" value="1"/>
</dbReference>
<protein>
    <submittedName>
        <fullName evidence="2">Sulfur oxidation protein SoxY</fullName>
    </submittedName>
</protein>
<keyword evidence="3" id="KW-1185">Reference proteome</keyword>
<dbReference type="RefSeq" id="WP_014147805.1">
    <property type="nucleotide sequence ID" value="NC_016112.1"/>
</dbReference>
<dbReference type="PIRSF" id="PIRSF010312">
    <property type="entry name" value="Sulphur_oxidation_SoxY"/>
    <property type="match status" value="1"/>
</dbReference>
<gene>
    <name evidence="2" type="ordered locus">MEALZ_1320</name>
</gene>
<feature type="domain" description="Ig-like SoxY" evidence="1">
    <location>
        <begin position="45"/>
        <end position="147"/>
    </location>
</feature>
<evidence type="ECO:0000313" key="2">
    <source>
        <dbReference type="EMBL" id="CCE23009.1"/>
    </source>
</evidence>
<name>G4SW94_META2</name>
<dbReference type="NCBIfam" id="TIGR04488">
    <property type="entry name" value="SoxY_true_GGCGG"/>
    <property type="match status" value="1"/>
</dbReference>
<dbReference type="EMBL" id="FO082060">
    <property type="protein sequence ID" value="CCE23009.1"/>
    <property type="molecule type" value="Genomic_DNA"/>
</dbReference>
<dbReference type="InterPro" id="IPR038162">
    <property type="entry name" value="SoxY_sf"/>
</dbReference>
<accession>G4SW94</accession>
<dbReference type="PROSITE" id="PS51318">
    <property type="entry name" value="TAT"/>
    <property type="match status" value="1"/>
</dbReference>
<proteinExistence type="predicted"/>
<dbReference type="InterPro" id="IPR016568">
    <property type="entry name" value="Sulphur_oxidation_SoxY"/>
</dbReference>